<dbReference type="PANTHER" id="PTHR21687:SF5">
    <property type="entry name" value="PLASMALEMMA VESICLE-ASSOCIATED PROTEIN"/>
    <property type="match status" value="1"/>
</dbReference>
<evidence type="ECO:0000256" key="2">
    <source>
        <dbReference type="SAM" id="Phobius"/>
    </source>
</evidence>
<dbReference type="Ensembl" id="ENSMMOT00000008176.1">
    <property type="protein sequence ID" value="ENSMMOP00000008027.1"/>
    <property type="gene ID" value="ENSMMOG00000006228.1"/>
</dbReference>
<keyword evidence="2" id="KW-0812">Transmembrane</keyword>
<accession>A0A3Q3W846</accession>
<dbReference type="STRING" id="94237.ENSMMOP00000008027"/>
<evidence type="ECO:0000313" key="3">
    <source>
        <dbReference type="Ensembl" id="ENSMMOP00000008027.1"/>
    </source>
</evidence>
<evidence type="ECO:0000256" key="1">
    <source>
        <dbReference type="SAM" id="MobiDB-lite"/>
    </source>
</evidence>
<feature type="compositionally biased region" description="Low complexity" evidence="1">
    <location>
        <begin position="449"/>
        <end position="517"/>
    </location>
</feature>
<feature type="compositionally biased region" description="Gly residues" evidence="1">
    <location>
        <begin position="518"/>
        <end position="541"/>
    </location>
</feature>
<feature type="compositionally biased region" description="Low complexity" evidence="1">
    <location>
        <begin position="382"/>
        <end position="411"/>
    </location>
</feature>
<proteinExistence type="predicted"/>
<name>A0A3Q3W846_MOLML</name>
<dbReference type="GO" id="GO:0002693">
    <property type="term" value="P:positive regulation of cellular extravasation"/>
    <property type="evidence" value="ECO:0007669"/>
    <property type="project" value="TreeGrafter"/>
</dbReference>
<dbReference type="Pfam" id="PF06637">
    <property type="entry name" value="PV-1"/>
    <property type="match status" value="1"/>
</dbReference>
<dbReference type="Proteomes" id="UP000261620">
    <property type="component" value="Unplaced"/>
</dbReference>
<evidence type="ECO:0000313" key="4">
    <source>
        <dbReference type="Proteomes" id="UP000261620"/>
    </source>
</evidence>
<feature type="transmembrane region" description="Helical" evidence="2">
    <location>
        <begin position="34"/>
        <end position="56"/>
    </location>
</feature>
<dbReference type="PANTHER" id="PTHR21687">
    <property type="entry name" value="PLASMALEMMA VESICLE-ASSOCIATED PROTEIN"/>
    <property type="match status" value="1"/>
</dbReference>
<protein>
    <submittedName>
        <fullName evidence="3">Uncharacterized protein</fullName>
    </submittedName>
</protein>
<organism evidence="3 4">
    <name type="scientific">Mola mola</name>
    <name type="common">Ocean sunfish</name>
    <name type="synonym">Tetraodon mola</name>
    <dbReference type="NCBI Taxonomy" id="94237"/>
    <lineage>
        <taxon>Eukaryota</taxon>
        <taxon>Metazoa</taxon>
        <taxon>Chordata</taxon>
        <taxon>Craniata</taxon>
        <taxon>Vertebrata</taxon>
        <taxon>Euteleostomi</taxon>
        <taxon>Actinopterygii</taxon>
        <taxon>Neopterygii</taxon>
        <taxon>Teleostei</taxon>
        <taxon>Neoteleostei</taxon>
        <taxon>Acanthomorphata</taxon>
        <taxon>Eupercaria</taxon>
        <taxon>Tetraodontiformes</taxon>
        <taxon>Molidae</taxon>
        <taxon>Mola</taxon>
    </lineage>
</organism>
<dbReference type="OMA" id="KARNDWD"/>
<sequence>GYNGFYSADNFFMIAQKKMHYHSKGKTCGYYMRIVFFFSSLIQSLIIVSLVLFLLYGQKPDSASTSRLQELEERFSQLSIDNVALTKQRKNLTILLNTTLSIKARNEWDLARFHYYSNVSAVLIKDMDKKLNRAILSGPCSRSKSDIFSMLIEQMRARIGLVEANFTQTTQRLRREMDQIAKDRDNLNLQAISLRRDKFTHEKEVEFCRQKCKSDFEESLSGVSNVTKAFLKKVDSLFPAHIAFQLTCPKQREHLEQIRSNCSSLSKEVEDKFQHYLNSVGQQVSSIQTENSRLKAENWRMSEDYRWCSQNRSGLIQQHRQTLDKVQQKHDQAMERVLMEKLNLNGEIRVLNNSTSFGSTSSVSRTSSSQSGWNLFGGGGSSSSSSSSSSGSQLSRTGSTLSFGSSGSTYSKPGSTGGLSTNYGSTGSNPSGSTSGTGSNKPTLIGRVSSTSGTTGTNASLSGTGLSRSTTSAKTSSSSSSNGSTSKSNSALSWFGFGSSSSSKSGSGTEKGPSTGNSYGGTGVSGTGRTSGLGAGPGKYK</sequence>
<dbReference type="GO" id="GO:0043114">
    <property type="term" value="P:regulation of vascular permeability"/>
    <property type="evidence" value="ECO:0007669"/>
    <property type="project" value="TreeGrafter"/>
</dbReference>
<feature type="region of interest" description="Disordered" evidence="1">
    <location>
        <begin position="353"/>
        <end position="541"/>
    </location>
</feature>
<keyword evidence="2" id="KW-1133">Transmembrane helix</keyword>
<reference evidence="3" key="2">
    <citation type="submission" date="2025-09" db="UniProtKB">
        <authorList>
            <consortium name="Ensembl"/>
        </authorList>
    </citation>
    <scope>IDENTIFICATION</scope>
</reference>
<dbReference type="InterPro" id="IPR009538">
    <property type="entry name" value="PV-1"/>
</dbReference>
<keyword evidence="2" id="KW-0472">Membrane</keyword>
<dbReference type="AlphaFoldDB" id="A0A3Q3W846"/>
<keyword evidence="4" id="KW-1185">Reference proteome</keyword>
<feature type="compositionally biased region" description="Low complexity" evidence="1">
    <location>
        <begin position="420"/>
        <end position="440"/>
    </location>
</feature>
<feature type="compositionally biased region" description="Low complexity" evidence="1">
    <location>
        <begin position="354"/>
        <end position="374"/>
    </location>
</feature>
<reference evidence="3" key="1">
    <citation type="submission" date="2025-08" db="UniProtKB">
        <authorList>
            <consortium name="Ensembl"/>
        </authorList>
    </citation>
    <scope>IDENTIFICATION</scope>
</reference>